<proteinExistence type="predicted"/>
<reference evidence="1" key="2">
    <citation type="submission" date="2021-08" db="EMBL/GenBank/DDBJ databases">
        <authorList>
            <person name="Tani A."/>
            <person name="Ola A."/>
            <person name="Ogura Y."/>
            <person name="Katsura K."/>
            <person name="Hayashi T."/>
        </authorList>
    </citation>
    <scope>NUCLEOTIDE SEQUENCE</scope>
    <source>
        <strain evidence="1">DSM 23632</strain>
    </source>
</reference>
<evidence type="ECO:0008006" key="3">
    <source>
        <dbReference type="Google" id="ProtNLM"/>
    </source>
</evidence>
<name>A0ABQ4U4V5_9HYPH</name>
<organism evidence="1 2">
    <name type="scientific">Methylobacterium trifolii</name>
    <dbReference type="NCBI Taxonomy" id="1003092"/>
    <lineage>
        <taxon>Bacteria</taxon>
        <taxon>Pseudomonadati</taxon>
        <taxon>Pseudomonadota</taxon>
        <taxon>Alphaproteobacteria</taxon>
        <taxon>Hyphomicrobiales</taxon>
        <taxon>Methylobacteriaceae</taxon>
        <taxon>Methylobacterium</taxon>
    </lineage>
</organism>
<evidence type="ECO:0000313" key="1">
    <source>
        <dbReference type="EMBL" id="GJE62139.1"/>
    </source>
</evidence>
<dbReference type="EMBL" id="BPRB01000278">
    <property type="protein sequence ID" value="GJE62139.1"/>
    <property type="molecule type" value="Genomic_DNA"/>
</dbReference>
<gene>
    <name evidence="1" type="ORF">MPOCJGCO_4269</name>
</gene>
<dbReference type="Proteomes" id="UP001055057">
    <property type="component" value="Unassembled WGS sequence"/>
</dbReference>
<protein>
    <recommendedName>
        <fullName evidence="3">Chemotaxis protein CheZ</fullName>
    </recommendedName>
</protein>
<dbReference type="SUPFAM" id="SSF75708">
    <property type="entry name" value="Chemotaxis phosphatase CheZ"/>
    <property type="match status" value="1"/>
</dbReference>
<accession>A0ABQ4U4V5</accession>
<dbReference type="InterPro" id="IPR007439">
    <property type="entry name" value="Chemotax_Pase_CheZ"/>
</dbReference>
<dbReference type="Gene3D" id="1.10.287.500">
    <property type="entry name" value="Helix hairpin bin"/>
    <property type="match status" value="1"/>
</dbReference>
<reference evidence="1" key="1">
    <citation type="journal article" date="2021" name="Front. Microbiol.">
        <title>Comprehensive Comparative Genomics and Phenotyping of Methylobacterium Species.</title>
        <authorList>
            <person name="Alessa O."/>
            <person name="Ogura Y."/>
            <person name="Fujitani Y."/>
            <person name="Takami H."/>
            <person name="Hayashi T."/>
            <person name="Sahin N."/>
            <person name="Tani A."/>
        </authorList>
    </citation>
    <scope>NUCLEOTIDE SEQUENCE</scope>
    <source>
        <strain evidence="1">DSM 23632</strain>
    </source>
</reference>
<sequence>MGFLRKPIAGAPVSPVHDPMSMSVINELVEIAEYITHMREEIAALRANEMTRDRIPMAHEELGNVLSATAGATNTIMEAAEAMLCLPDEAGYRAGVEGHINTIFEACAFQDITGQRISKVVEALRQFELRLARFSNAVKARDAASIDPAESQRRARAETLLLNGPQIGGPATSQDDIDALFA</sequence>
<keyword evidence="2" id="KW-1185">Reference proteome</keyword>
<evidence type="ECO:0000313" key="2">
    <source>
        <dbReference type="Proteomes" id="UP001055057"/>
    </source>
</evidence>
<dbReference type="Pfam" id="PF04344">
    <property type="entry name" value="CheZ"/>
    <property type="match status" value="1"/>
</dbReference>
<comment type="caution">
    <text evidence="1">The sequence shown here is derived from an EMBL/GenBank/DDBJ whole genome shotgun (WGS) entry which is preliminary data.</text>
</comment>